<sequence>MLEHASRNLVTSLGSFDGQEHASRNLQNLKKKWDLPGGTSTGDPEGQADDDTD</sequence>
<feature type="region of interest" description="Disordered" evidence="1">
    <location>
        <begin position="1"/>
        <end position="53"/>
    </location>
</feature>
<name>A0A0N7LBG0_9BASI</name>
<accession>A0A0N7LBG0</accession>
<organism evidence="2 3">
    <name type="scientific">Ceraceosorus bombacis</name>
    <dbReference type="NCBI Taxonomy" id="401625"/>
    <lineage>
        <taxon>Eukaryota</taxon>
        <taxon>Fungi</taxon>
        <taxon>Dikarya</taxon>
        <taxon>Basidiomycota</taxon>
        <taxon>Ustilaginomycotina</taxon>
        <taxon>Exobasidiomycetes</taxon>
        <taxon>Ceraceosorales</taxon>
        <taxon>Ceraceosoraceae</taxon>
        <taxon>Ceraceosorus</taxon>
    </lineage>
</organism>
<reference evidence="2 3" key="1">
    <citation type="submission" date="2014-09" db="EMBL/GenBank/DDBJ databases">
        <authorList>
            <person name="Magalhaes I.L.F."/>
            <person name="Oliveira U."/>
            <person name="Santos F.R."/>
            <person name="Vidigal T.H.D.A."/>
            <person name="Brescovit A.D."/>
            <person name="Santos A.J."/>
        </authorList>
    </citation>
    <scope>NUCLEOTIDE SEQUENCE [LARGE SCALE GENOMIC DNA]</scope>
</reference>
<evidence type="ECO:0000256" key="1">
    <source>
        <dbReference type="SAM" id="MobiDB-lite"/>
    </source>
</evidence>
<dbReference type="AlphaFoldDB" id="A0A0N7LBG0"/>
<evidence type="ECO:0000313" key="3">
    <source>
        <dbReference type="Proteomes" id="UP000054845"/>
    </source>
</evidence>
<dbReference type="EMBL" id="CCYA01000290">
    <property type="protein sequence ID" value="CEH19282.1"/>
    <property type="molecule type" value="Genomic_DNA"/>
</dbReference>
<protein>
    <submittedName>
        <fullName evidence="2">Uncharacterized protein</fullName>
    </submittedName>
</protein>
<proteinExistence type="predicted"/>
<evidence type="ECO:0000313" key="2">
    <source>
        <dbReference type="EMBL" id="CEH19282.1"/>
    </source>
</evidence>
<dbReference type="Proteomes" id="UP000054845">
    <property type="component" value="Unassembled WGS sequence"/>
</dbReference>
<keyword evidence="3" id="KW-1185">Reference proteome</keyword>